<dbReference type="RefSeq" id="WP_179939893.1">
    <property type="nucleotide sequence ID" value="NZ_JACBYF010000001.1"/>
</dbReference>
<comment type="catalytic activity">
    <reaction evidence="1">
        <text>ATP + protein L-histidine = ADP + protein N-phospho-L-histidine.</text>
        <dbReference type="EC" id="2.7.13.3"/>
    </reaction>
</comment>
<evidence type="ECO:0000256" key="9">
    <source>
        <dbReference type="ARBA" id="ARBA00022777"/>
    </source>
</evidence>
<dbReference type="Gene3D" id="6.10.340.10">
    <property type="match status" value="1"/>
</dbReference>
<reference evidence="20 21" key="1">
    <citation type="submission" date="2020-07" db="EMBL/GenBank/DDBJ databases">
        <title>MOT database genomes.</title>
        <authorList>
            <person name="Joseph S."/>
            <person name="Aduse-Opoku J."/>
            <person name="Hashim A."/>
            <person name="Wade W."/>
            <person name="Curtis M."/>
        </authorList>
    </citation>
    <scope>NUCLEOTIDE SEQUENCE [LARGE SCALE GENOMIC DNA]</scope>
    <source>
        <strain evidence="20 21">CIP 106318</strain>
    </source>
</reference>
<evidence type="ECO:0000256" key="11">
    <source>
        <dbReference type="ARBA" id="ARBA00022989"/>
    </source>
</evidence>
<accession>A0ABX2SXC6</accession>
<dbReference type="InterPro" id="IPR050398">
    <property type="entry name" value="HssS/ArlS-like"/>
</dbReference>
<keyword evidence="14 17" id="KW-0472">Membrane</keyword>
<dbReference type="PRINTS" id="PR00344">
    <property type="entry name" value="BCTRLSENSOR"/>
</dbReference>
<dbReference type="PROSITE" id="PS50109">
    <property type="entry name" value="HIS_KIN"/>
    <property type="match status" value="1"/>
</dbReference>
<comment type="subcellular location">
    <subcellularLocation>
        <location evidence="2">Cell membrane</location>
        <topology evidence="2">Multi-pass membrane protein</topology>
    </subcellularLocation>
</comment>
<feature type="transmembrane region" description="Helical" evidence="17">
    <location>
        <begin position="20"/>
        <end position="42"/>
    </location>
</feature>
<comment type="caution">
    <text evidence="20">The sequence shown here is derived from an EMBL/GenBank/DDBJ whole genome shotgun (WGS) entry which is preliminary data.</text>
</comment>
<evidence type="ECO:0000256" key="13">
    <source>
        <dbReference type="ARBA" id="ARBA00023026"/>
    </source>
</evidence>
<keyword evidence="5" id="KW-0597">Phosphoprotein</keyword>
<sequence>MKLNKKYYMNLRKLVMMQSILTIFLSCIISFSLVIVCVKLFHDGPLTLEYLMLSCLVVCGLSVIFGGIFTYFTSSKISEPLEKLTVNANEIAKGNFDVQLTRPKNKLYYVSEIDNLEKHFDKMILELRSMDYMQKDFISSVSHEFKTPIVAITGFSELLQDKNISEEDKSEYLEFINQESLKLADLCEKILHISKLENQHITKYKENVRVDEQIRRAIIMLNQKWRNKEIDYNLNLPETSITSSASLLMHIWINIIDNAIKYSKKDLEISVHIVDLKNEIEVVIKDNGVGISEDNLSRIFEKFYQVDNSHSNQGSGLGLSIVKRIIEILSGTIEYRSVLDEGTTVLIKLPKK</sequence>
<evidence type="ECO:0000256" key="5">
    <source>
        <dbReference type="ARBA" id="ARBA00022553"/>
    </source>
</evidence>
<gene>
    <name evidence="20" type="ORF">HZY85_00850</name>
</gene>
<dbReference type="InterPro" id="IPR003594">
    <property type="entry name" value="HATPase_dom"/>
</dbReference>
<evidence type="ECO:0000313" key="21">
    <source>
        <dbReference type="Proteomes" id="UP000531840"/>
    </source>
</evidence>
<dbReference type="EC" id="2.7.13.3" evidence="3"/>
<keyword evidence="13" id="KW-0843">Virulence</keyword>
<keyword evidence="8" id="KW-0547">Nucleotide-binding</keyword>
<dbReference type="SUPFAM" id="SSF47384">
    <property type="entry name" value="Homodimeric domain of signal transducing histidine kinase"/>
    <property type="match status" value="1"/>
</dbReference>
<keyword evidence="6" id="KW-0808">Transferase</keyword>
<dbReference type="SUPFAM" id="SSF55874">
    <property type="entry name" value="ATPase domain of HSP90 chaperone/DNA topoisomerase II/histidine kinase"/>
    <property type="match status" value="1"/>
</dbReference>
<evidence type="ECO:0000259" key="19">
    <source>
        <dbReference type="PROSITE" id="PS50885"/>
    </source>
</evidence>
<evidence type="ECO:0000256" key="3">
    <source>
        <dbReference type="ARBA" id="ARBA00012438"/>
    </source>
</evidence>
<feature type="domain" description="Histidine kinase" evidence="18">
    <location>
        <begin position="140"/>
        <end position="352"/>
    </location>
</feature>
<dbReference type="Pfam" id="PF02518">
    <property type="entry name" value="HATPase_c"/>
    <property type="match status" value="1"/>
</dbReference>
<evidence type="ECO:0000259" key="18">
    <source>
        <dbReference type="PROSITE" id="PS50109"/>
    </source>
</evidence>
<dbReference type="CDD" id="cd00075">
    <property type="entry name" value="HATPase"/>
    <property type="match status" value="1"/>
</dbReference>
<evidence type="ECO:0000256" key="17">
    <source>
        <dbReference type="SAM" id="Phobius"/>
    </source>
</evidence>
<proteinExistence type="predicted"/>
<dbReference type="InterPro" id="IPR004358">
    <property type="entry name" value="Sig_transdc_His_kin-like_C"/>
</dbReference>
<dbReference type="Proteomes" id="UP000531840">
    <property type="component" value="Unassembled WGS sequence"/>
</dbReference>
<keyword evidence="12" id="KW-0902">Two-component regulatory system</keyword>
<dbReference type="SMART" id="SM00387">
    <property type="entry name" value="HATPase_c"/>
    <property type="match status" value="1"/>
</dbReference>
<evidence type="ECO:0000313" key="20">
    <source>
        <dbReference type="EMBL" id="NYS46744.1"/>
    </source>
</evidence>
<comment type="function">
    <text evidence="15">Member of the two-component regulatory system HssS/HssR involved in intracellular heme homeostasis and tempering of staphylococcal virulence. HssS functions as a heme sensor histidine kinase which is autophosphorylated at a histidine residue and transfers its phosphate group to an aspartate residue of HssR. HssR/HssS activates the expression of hrtAB, an efflux pump, in response to extracellular heme, hemin, hemoglobin or blood.</text>
</comment>
<evidence type="ECO:0000256" key="2">
    <source>
        <dbReference type="ARBA" id="ARBA00004651"/>
    </source>
</evidence>
<keyword evidence="7 17" id="KW-0812">Transmembrane</keyword>
<keyword evidence="11 17" id="KW-1133">Transmembrane helix</keyword>
<evidence type="ECO:0000256" key="7">
    <source>
        <dbReference type="ARBA" id="ARBA00022692"/>
    </source>
</evidence>
<dbReference type="InterPro" id="IPR003661">
    <property type="entry name" value="HisK_dim/P_dom"/>
</dbReference>
<dbReference type="InterPro" id="IPR005467">
    <property type="entry name" value="His_kinase_dom"/>
</dbReference>
<dbReference type="CDD" id="cd00082">
    <property type="entry name" value="HisKA"/>
    <property type="match status" value="1"/>
</dbReference>
<dbReference type="GO" id="GO:0016301">
    <property type="term" value="F:kinase activity"/>
    <property type="evidence" value="ECO:0007669"/>
    <property type="project" value="UniProtKB-KW"/>
</dbReference>
<organism evidence="20 21">
    <name type="scientific">Gemelliphila palaticanis</name>
    <dbReference type="NCBI Taxonomy" id="81950"/>
    <lineage>
        <taxon>Bacteria</taxon>
        <taxon>Bacillati</taxon>
        <taxon>Bacillota</taxon>
        <taxon>Bacilli</taxon>
        <taxon>Bacillales</taxon>
        <taxon>Gemellaceae</taxon>
        <taxon>Gemelliphila</taxon>
    </lineage>
</organism>
<name>A0ABX2SXC6_9BACL</name>
<dbReference type="Gene3D" id="1.10.287.130">
    <property type="match status" value="1"/>
</dbReference>
<dbReference type="PANTHER" id="PTHR45528:SF11">
    <property type="entry name" value="HISTIDINE KINASE"/>
    <property type="match status" value="1"/>
</dbReference>
<dbReference type="PANTHER" id="PTHR45528">
    <property type="entry name" value="SENSOR HISTIDINE KINASE CPXA"/>
    <property type="match status" value="1"/>
</dbReference>
<dbReference type="SMART" id="SM00388">
    <property type="entry name" value="HisKA"/>
    <property type="match status" value="1"/>
</dbReference>
<dbReference type="PROSITE" id="PS51257">
    <property type="entry name" value="PROKAR_LIPOPROTEIN"/>
    <property type="match status" value="1"/>
</dbReference>
<evidence type="ECO:0000256" key="6">
    <source>
        <dbReference type="ARBA" id="ARBA00022679"/>
    </source>
</evidence>
<dbReference type="InterPro" id="IPR036097">
    <property type="entry name" value="HisK_dim/P_sf"/>
</dbReference>
<evidence type="ECO:0000256" key="1">
    <source>
        <dbReference type="ARBA" id="ARBA00000085"/>
    </source>
</evidence>
<dbReference type="PROSITE" id="PS50885">
    <property type="entry name" value="HAMP"/>
    <property type="match status" value="1"/>
</dbReference>
<evidence type="ECO:0000256" key="14">
    <source>
        <dbReference type="ARBA" id="ARBA00023136"/>
    </source>
</evidence>
<feature type="domain" description="HAMP" evidence="19">
    <location>
        <begin position="75"/>
        <end position="132"/>
    </location>
</feature>
<dbReference type="EMBL" id="JACBYF010000001">
    <property type="protein sequence ID" value="NYS46744.1"/>
    <property type="molecule type" value="Genomic_DNA"/>
</dbReference>
<keyword evidence="9 20" id="KW-0418">Kinase</keyword>
<protein>
    <recommendedName>
        <fullName evidence="16">Heme sensor protein HssS</fullName>
        <ecNumber evidence="3">2.7.13.3</ecNumber>
    </recommendedName>
</protein>
<dbReference type="InterPro" id="IPR036890">
    <property type="entry name" value="HATPase_C_sf"/>
</dbReference>
<evidence type="ECO:0000256" key="12">
    <source>
        <dbReference type="ARBA" id="ARBA00023012"/>
    </source>
</evidence>
<feature type="transmembrane region" description="Helical" evidence="17">
    <location>
        <begin position="48"/>
        <end position="72"/>
    </location>
</feature>
<evidence type="ECO:0000256" key="16">
    <source>
        <dbReference type="ARBA" id="ARBA00040841"/>
    </source>
</evidence>
<dbReference type="InterPro" id="IPR003660">
    <property type="entry name" value="HAMP_dom"/>
</dbReference>
<evidence type="ECO:0000256" key="8">
    <source>
        <dbReference type="ARBA" id="ARBA00022741"/>
    </source>
</evidence>
<dbReference type="CDD" id="cd06225">
    <property type="entry name" value="HAMP"/>
    <property type="match status" value="1"/>
</dbReference>
<evidence type="ECO:0000256" key="4">
    <source>
        <dbReference type="ARBA" id="ARBA00022475"/>
    </source>
</evidence>
<evidence type="ECO:0000256" key="15">
    <source>
        <dbReference type="ARBA" id="ARBA00037219"/>
    </source>
</evidence>
<keyword evidence="21" id="KW-1185">Reference proteome</keyword>
<evidence type="ECO:0000256" key="10">
    <source>
        <dbReference type="ARBA" id="ARBA00022840"/>
    </source>
</evidence>
<dbReference type="Pfam" id="PF00512">
    <property type="entry name" value="HisKA"/>
    <property type="match status" value="1"/>
</dbReference>
<keyword evidence="10" id="KW-0067">ATP-binding</keyword>
<keyword evidence="4" id="KW-1003">Cell membrane</keyword>
<dbReference type="Gene3D" id="3.30.565.10">
    <property type="entry name" value="Histidine kinase-like ATPase, C-terminal domain"/>
    <property type="match status" value="1"/>
</dbReference>